<feature type="signal peptide" evidence="5">
    <location>
        <begin position="1"/>
        <end position="16"/>
    </location>
</feature>
<sequence>MRNMSLGIALYSLAKGLSVTGPIHSGRETVYSNGSLQIYNVTQKDTGFYTFLTINGQVGVASITTTYLHVYNSLLNCGRPPSSAQPTIESVPPRVAEGSSVLLLVHNLPENLLALFWYRGIVVFKNLEIARHVIARNLSILGPGHSGKETMYNNGSLLLQNVTGKDAGLYTLRTLSTDLKVEVLHVQVQVDSSPLTYECPPPSVQTTIESVPPFTAEGSNVLLVVHNLPKNLRVLFWYKGVIVSNNFEVARHIIATSSSVLGPAHSGRETVYNNGSLLLQNVTLNDSRFYTLWMLSTDLKTGLAHVQLLVDTSHSTCCKRLMIEPVPRNAAKGESVLLLVHNLPEDMRTFSWYKGVLSIQIFKMAEYKRAMNSITWGPAHSRREMVYTNGSLLLQDVTEEDAGLYTLETMNRDLKIEMTHVQLRVKTSPVACRQPPTITKFSIESVPSNAVEGENALLLVHNIPGNLRAFSWYKGVGVVKSHEIVWYIVPTNRSLLGPAHSGRETVYPNGSLLLYNVTQKDTGFYTLRTLNTQLETQERHGHIHIYKPVTQSFMRITDPTVTVENSVVFTCVSADTGISIRWLFNNRSLQLTERMTLSPTRSKGNGELSIAKAKADCDISRLKEQLKAATEALGEKSPEGTTVSGYDIMKSKSNPDFLKKDRSCVTRQLRNIRSKSVIEQVSWDN</sequence>
<dbReference type="GO" id="GO:0002682">
    <property type="term" value="P:regulation of immune system process"/>
    <property type="evidence" value="ECO:0007669"/>
    <property type="project" value="TreeGrafter"/>
</dbReference>
<evidence type="ECO:0000256" key="1">
    <source>
        <dbReference type="ARBA" id="ARBA00022729"/>
    </source>
</evidence>
<feature type="chain" id="PRO_5035161225" evidence="5">
    <location>
        <begin position="17"/>
        <end position="685"/>
    </location>
</feature>
<organism evidence="7 8">
    <name type="scientific">Microtus ochrogaster</name>
    <name type="common">Prairie vole</name>
    <dbReference type="NCBI Taxonomy" id="79684"/>
    <lineage>
        <taxon>Eukaryota</taxon>
        <taxon>Metazoa</taxon>
        <taxon>Chordata</taxon>
        <taxon>Craniata</taxon>
        <taxon>Vertebrata</taxon>
        <taxon>Euteleostomi</taxon>
        <taxon>Mammalia</taxon>
        <taxon>Eutheria</taxon>
        <taxon>Euarchontoglires</taxon>
        <taxon>Glires</taxon>
        <taxon>Rodentia</taxon>
        <taxon>Myomorpha</taxon>
        <taxon>Muroidea</taxon>
        <taxon>Cricetidae</taxon>
        <taxon>Arvicolinae</taxon>
        <taxon>Microtus</taxon>
    </lineage>
</organism>
<evidence type="ECO:0000256" key="4">
    <source>
        <dbReference type="ARBA" id="ARBA00038222"/>
    </source>
</evidence>
<dbReference type="InterPro" id="IPR036179">
    <property type="entry name" value="Ig-like_dom_sf"/>
</dbReference>
<dbReference type="GO" id="GO:0009986">
    <property type="term" value="C:cell surface"/>
    <property type="evidence" value="ECO:0007669"/>
    <property type="project" value="TreeGrafter"/>
</dbReference>
<dbReference type="CDD" id="cd05774">
    <property type="entry name" value="IgV_CEACAM_D1"/>
    <property type="match status" value="4"/>
</dbReference>
<dbReference type="AlphaFoldDB" id="A0A8J6G0W9"/>
<dbReference type="InterPro" id="IPR013783">
    <property type="entry name" value="Ig-like_fold"/>
</dbReference>
<dbReference type="PANTHER" id="PTHR44427">
    <property type="entry name" value="CARCINOEMBRYONIC ANTIGEN-RELATED CELL ADHESION MOLECULE 19"/>
    <property type="match status" value="1"/>
</dbReference>
<comment type="similarity">
    <text evidence="4">Belongs to the immunoglobulin superfamily. CEA family.</text>
</comment>
<dbReference type="Pfam" id="PF07686">
    <property type="entry name" value="V-set"/>
    <property type="match status" value="4"/>
</dbReference>
<name>A0A8J6G0W9_MICOH</name>
<reference evidence="7" key="1">
    <citation type="submission" date="2020-03" db="EMBL/GenBank/DDBJ databases">
        <title>Studies in the Genomics of Life Span.</title>
        <authorList>
            <person name="Glass D."/>
        </authorList>
    </citation>
    <scope>NUCLEOTIDE SEQUENCE</scope>
    <source>
        <strain evidence="7">LTLLF</strain>
        <tissue evidence="7">Muscle</tissue>
    </source>
</reference>
<dbReference type="InterPro" id="IPR013106">
    <property type="entry name" value="Ig_V-set"/>
</dbReference>
<dbReference type="InterPro" id="IPR003599">
    <property type="entry name" value="Ig_sub"/>
</dbReference>
<dbReference type="PANTHER" id="PTHR44427:SF1">
    <property type="entry name" value="CARCINOEMBRYONIC ANTIGEN-RELATED CELL ADHESION MOLECULE 1"/>
    <property type="match status" value="1"/>
</dbReference>
<dbReference type="GO" id="GO:1990782">
    <property type="term" value="F:protein tyrosine kinase binding"/>
    <property type="evidence" value="ECO:0007669"/>
    <property type="project" value="TreeGrafter"/>
</dbReference>
<keyword evidence="1 5" id="KW-0732">Signal</keyword>
<evidence type="ECO:0000259" key="6">
    <source>
        <dbReference type="PROSITE" id="PS50835"/>
    </source>
</evidence>
<dbReference type="GO" id="GO:0005886">
    <property type="term" value="C:plasma membrane"/>
    <property type="evidence" value="ECO:0007669"/>
    <property type="project" value="TreeGrafter"/>
</dbReference>
<dbReference type="GO" id="GO:0007165">
    <property type="term" value="P:signal transduction"/>
    <property type="evidence" value="ECO:0007669"/>
    <property type="project" value="TreeGrafter"/>
</dbReference>
<dbReference type="Gene3D" id="2.60.40.10">
    <property type="entry name" value="Immunoglobulins"/>
    <property type="match status" value="6"/>
</dbReference>
<evidence type="ECO:0000256" key="3">
    <source>
        <dbReference type="ARBA" id="ARBA00023319"/>
    </source>
</evidence>
<dbReference type="SUPFAM" id="SSF48726">
    <property type="entry name" value="Immunoglobulin"/>
    <property type="match status" value="6"/>
</dbReference>
<gene>
    <name evidence="7" type="ORF">LTLLF_185810</name>
</gene>
<proteinExistence type="inferred from homology"/>
<dbReference type="Proteomes" id="UP000710432">
    <property type="component" value="Unassembled WGS sequence"/>
</dbReference>
<dbReference type="PROSITE" id="PS50835">
    <property type="entry name" value="IG_LIKE"/>
    <property type="match status" value="1"/>
</dbReference>
<dbReference type="InterPro" id="IPR007110">
    <property type="entry name" value="Ig-like_dom"/>
</dbReference>
<dbReference type="EMBL" id="JAATJU010025359">
    <property type="protein sequence ID" value="KAH0503906.1"/>
    <property type="molecule type" value="Genomic_DNA"/>
</dbReference>
<protein>
    <submittedName>
        <fullName evidence="7">Carcinoembryonic antigen-related cell adhesion molecule 3</fullName>
    </submittedName>
</protein>
<dbReference type="FunFam" id="2.60.40.10:FF:000340">
    <property type="entry name" value="Carcinoembryonic antigen-related cell adhesion molecule 1"/>
    <property type="match status" value="4"/>
</dbReference>
<accession>A0A8J6G0W9</accession>
<evidence type="ECO:0000313" key="8">
    <source>
        <dbReference type="Proteomes" id="UP000710432"/>
    </source>
</evidence>
<dbReference type="InterPro" id="IPR050831">
    <property type="entry name" value="CEA_cell_adhesion"/>
</dbReference>
<evidence type="ECO:0000256" key="2">
    <source>
        <dbReference type="ARBA" id="ARBA00023180"/>
    </source>
</evidence>
<keyword evidence="2" id="KW-0325">Glycoprotein</keyword>
<evidence type="ECO:0000256" key="5">
    <source>
        <dbReference type="SAM" id="SignalP"/>
    </source>
</evidence>
<keyword evidence="3" id="KW-0393">Immunoglobulin domain</keyword>
<comment type="caution">
    <text evidence="7">The sequence shown here is derived from an EMBL/GenBank/DDBJ whole genome shotgun (WGS) entry which is preliminary data.</text>
</comment>
<evidence type="ECO:0000313" key="7">
    <source>
        <dbReference type="EMBL" id="KAH0503906.1"/>
    </source>
</evidence>
<feature type="domain" description="Ig-like" evidence="6">
    <location>
        <begin position="548"/>
        <end position="634"/>
    </location>
</feature>
<dbReference type="SMART" id="SM00409">
    <property type="entry name" value="IG"/>
    <property type="match status" value="5"/>
</dbReference>